<comment type="caution">
    <text evidence="5">The sequence shown here is derived from an EMBL/GenBank/DDBJ whole genome shotgun (WGS) entry which is preliminary data.</text>
</comment>
<keyword evidence="2" id="KW-0406">Ion transport</keyword>
<protein>
    <submittedName>
        <fullName evidence="5">TrkA family potassium uptake protein</fullName>
    </submittedName>
</protein>
<accession>A0A6L5YQV9</accession>
<dbReference type="GO" id="GO:0008324">
    <property type="term" value="F:monoatomic cation transmembrane transporter activity"/>
    <property type="evidence" value="ECO:0007669"/>
    <property type="project" value="InterPro"/>
</dbReference>
<dbReference type="PROSITE" id="PS51202">
    <property type="entry name" value="RCK_C"/>
    <property type="match status" value="1"/>
</dbReference>
<dbReference type="InterPro" id="IPR006037">
    <property type="entry name" value="RCK_C"/>
</dbReference>
<evidence type="ECO:0000313" key="5">
    <source>
        <dbReference type="EMBL" id="MST74695.1"/>
    </source>
</evidence>
<sequence length="230" mass="25931">MWGNKKKKKSILIVGGFDEARSLANSLLEKDYRVTVVNKNYEDCEKLAELNKLNVIYGDGSKKFILEDADAASCQVAIALTGSDETNLIICEMCKEFFHVEKTVSMLNDPSKTDFFYQMGIDRVVCALNMITNIMEENALMDEMMKMIPLEEGRLHIAETAILHNSTLIGKKLWELNLPKEIIIGCILRGDQSLIPRGDTSVKEGDVLLMITSDKNKLNEIKELTKVDYS</sequence>
<dbReference type="Pfam" id="PF02080">
    <property type="entry name" value="TrkA_C"/>
    <property type="match status" value="1"/>
</dbReference>
<evidence type="ECO:0000313" key="6">
    <source>
        <dbReference type="Proteomes" id="UP000474024"/>
    </source>
</evidence>
<dbReference type="PROSITE" id="PS51201">
    <property type="entry name" value="RCK_N"/>
    <property type="match status" value="1"/>
</dbReference>
<gene>
    <name evidence="5" type="ORF">FYJ75_06520</name>
</gene>
<dbReference type="RefSeq" id="WP_154429662.1">
    <property type="nucleotide sequence ID" value="NZ_VUNI01000008.1"/>
</dbReference>
<dbReference type="InterPro" id="IPR050721">
    <property type="entry name" value="Trk_Ktr_HKT_K-transport"/>
</dbReference>
<dbReference type="InterPro" id="IPR036721">
    <property type="entry name" value="RCK_C_sf"/>
</dbReference>
<feature type="domain" description="RCK N-terminal" evidence="3">
    <location>
        <begin position="8"/>
        <end position="125"/>
    </location>
</feature>
<feature type="domain" description="RCK C-terminal" evidence="4">
    <location>
        <begin position="145"/>
        <end position="227"/>
    </location>
</feature>
<dbReference type="PANTHER" id="PTHR43833:SF5">
    <property type="entry name" value="TRK SYSTEM POTASSIUM UPTAKE PROTEIN TRKA"/>
    <property type="match status" value="1"/>
</dbReference>
<dbReference type="GO" id="GO:0006813">
    <property type="term" value="P:potassium ion transport"/>
    <property type="evidence" value="ECO:0007669"/>
    <property type="project" value="InterPro"/>
</dbReference>
<organism evidence="5 6">
    <name type="scientific">Roseburia porci</name>
    <dbReference type="NCBI Taxonomy" id="2605790"/>
    <lineage>
        <taxon>Bacteria</taxon>
        <taxon>Bacillati</taxon>
        <taxon>Bacillota</taxon>
        <taxon>Clostridia</taxon>
        <taxon>Lachnospirales</taxon>
        <taxon>Lachnospiraceae</taxon>
        <taxon>Roseburia</taxon>
    </lineage>
</organism>
<evidence type="ECO:0000259" key="3">
    <source>
        <dbReference type="PROSITE" id="PS51201"/>
    </source>
</evidence>
<dbReference type="EMBL" id="VUNI01000008">
    <property type="protein sequence ID" value="MST74695.1"/>
    <property type="molecule type" value="Genomic_DNA"/>
</dbReference>
<keyword evidence="1" id="KW-0813">Transport</keyword>
<dbReference type="PANTHER" id="PTHR43833">
    <property type="entry name" value="POTASSIUM CHANNEL PROTEIN 2-RELATED-RELATED"/>
    <property type="match status" value="1"/>
</dbReference>
<proteinExistence type="predicted"/>
<keyword evidence="6" id="KW-1185">Reference proteome</keyword>
<dbReference type="Gene3D" id="3.30.70.1450">
    <property type="entry name" value="Regulator of K+ conductance, C-terminal domain"/>
    <property type="match status" value="1"/>
</dbReference>
<dbReference type="InterPro" id="IPR036291">
    <property type="entry name" value="NAD(P)-bd_dom_sf"/>
</dbReference>
<dbReference type="SUPFAM" id="SSF51735">
    <property type="entry name" value="NAD(P)-binding Rossmann-fold domains"/>
    <property type="match status" value="1"/>
</dbReference>
<evidence type="ECO:0000256" key="2">
    <source>
        <dbReference type="ARBA" id="ARBA00023065"/>
    </source>
</evidence>
<name>A0A6L5YQV9_9FIRM</name>
<dbReference type="Pfam" id="PF02254">
    <property type="entry name" value="TrkA_N"/>
    <property type="match status" value="1"/>
</dbReference>
<evidence type="ECO:0000259" key="4">
    <source>
        <dbReference type="PROSITE" id="PS51202"/>
    </source>
</evidence>
<dbReference type="InterPro" id="IPR003148">
    <property type="entry name" value="RCK_N"/>
</dbReference>
<dbReference type="SUPFAM" id="SSF116726">
    <property type="entry name" value="TrkA C-terminal domain-like"/>
    <property type="match status" value="1"/>
</dbReference>
<dbReference type="AlphaFoldDB" id="A0A6L5YQV9"/>
<reference evidence="5 6" key="1">
    <citation type="submission" date="2019-08" db="EMBL/GenBank/DDBJ databases">
        <title>In-depth cultivation of the pig gut microbiome towards novel bacterial diversity and tailored functional studies.</title>
        <authorList>
            <person name="Wylensek D."/>
            <person name="Hitch T.C.A."/>
            <person name="Clavel T."/>
        </authorList>
    </citation>
    <scope>NUCLEOTIDE SEQUENCE [LARGE SCALE GENOMIC DNA]</scope>
    <source>
        <strain evidence="5 6">MUC/MUC-530-WT-4D</strain>
    </source>
</reference>
<evidence type="ECO:0000256" key="1">
    <source>
        <dbReference type="ARBA" id="ARBA00022448"/>
    </source>
</evidence>
<dbReference type="Gene3D" id="3.40.50.720">
    <property type="entry name" value="NAD(P)-binding Rossmann-like Domain"/>
    <property type="match status" value="1"/>
</dbReference>
<dbReference type="Proteomes" id="UP000474024">
    <property type="component" value="Unassembled WGS sequence"/>
</dbReference>